<evidence type="ECO:0000313" key="1">
    <source>
        <dbReference type="EMBL" id="KAF2720831.1"/>
    </source>
</evidence>
<gene>
    <name evidence="1" type="ORF">K431DRAFT_200305</name>
</gene>
<keyword evidence="2" id="KW-1185">Reference proteome</keyword>
<feature type="non-terminal residue" evidence="1">
    <location>
        <position position="114"/>
    </location>
</feature>
<accession>A0A9P4Q9F5</accession>
<evidence type="ECO:0000313" key="2">
    <source>
        <dbReference type="Proteomes" id="UP000799441"/>
    </source>
</evidence>
<sequence length="114" mass="12761">SSNSSISNLPPCAGLSDPRVQAMMMPEPVDAPPSKCLRLSQPKTYGAIVDGMKQCKGCRDWRNFAVFYDNDIDERTSAEILAKQRAREYARKLRELDSFNSKNSEESVEVDMIG</sequence>
<dbReference type="OrthoDB" id="3624838at2759"/>
<dbReference type="Proteomes" id="UP000799441">
    <property type="component" value="Unassembled WGS sequence"/>
</dbReference>
<dbReference type="AlphaFoldDB" id="A0A9P4Q9F5"/>
<protein>
    <submittedName>
        <fullName evidence="1">Uncharacterized protein</fullName>
    </submittedName>
</protein>
<comment type="caution">
    <text evidence="1">The sequence shown here is derived from an EMBL/GenBank/DDBJ whole genome shotgun (WGS) entry which is preliminary data.</text>
</comment>
<dbReference type="EMBL" id="MU003796">
    <property type="protein sequence ID" value="KAF2720831.1"/>
    <property type="molecule type" value="Genomic_DNA"/>
</dbReference>
<organism evidence="1 2">
    <name type="scientific">Polychaeton citri CBS 116435</name>
    <dbReference type="NCBI Taxonomy" id="1314669"/>
    <lineage>
        <taxon>Eukaryota</taxon>
        <taxon>Fungi</taxon>
        <taxon>Dikarya</taxon>
        <taxon>Ascomycota</taxon>
        <taxon>Pezizomycotina</taxon>
        <taxon>Dothideomycetes</taxon>
        <taxon>Dothideomycetidae</taxon>
        <taxon>Capnodiales</taxon>
        <taxon>Capnodiaceae</taxon>
        <taxon>Polychaeton</taxon>
    </lineage>
</organism>
<proteinExistence type="predicted"/>
<feature type="non-terminal residue" evidence="1">
    <location>
        <position position="1"/>
    </location>
</feature>
<name>A0A9P4Q9F5_9PEZI</name>
<reference evidence="1" key="1">
    <citation type="journal article" date="2020" name="Stud. Mycol.">
        <title>101 Dothideomycetes genomes: a test case for predicting lifestyles and emergence of pathogens.</title>
        <authorList>
            <person name="Haridas S."/>
            <person name="Albert R."/>
            <person name="Binder M."/>
            <person name="Bloem J."/>
            <person name="Labutti K."/>
            <person name="Salamov A."/>
            <person name="Andreopoulos B."/>
            <person name="Baker S."/>
            <person name="Barry K."/>
            <person name="Bills G."/>
            <person name="Bluhm B."/>
            <person name="Cannon C."/>
            <person name="Castanera R."/>
            <person name="Culley D."/>
            <person name="Daum C."/>
            <person name="Ezra D."/>
            <person name="Gonzalez J."/>
            <person name="Henrissat B."/>
            <person name="Kuo A."/>
            <person name="Liang C."/>
            <person name="Lipzen A."/>
            <person name="Lutzoni F."/>
            <person name="Magnuson J."/>
            <person name="Mondo S."/>
            <person name="Nolan M."/>
            <person name="Ohm R."/>
            <person name="Pangilinan J."/>
            <person name="Park H.-J."/>
            <person name="Ramirez L."/>
            <person name="Alfaro M."/>
            <person name="Sun H."/>
            <person name="Tritt A."/>
            <person name="Yoshinaga Y."/>
            <person name="Zwiers L.-H."/>
            <person name="Turgeon B."/>
            <person name="Goodwin S."/>
            <person name="Spatafora J."/>
            <person name="Crous P."/>
            <person name="Grigoriev I."/>
        </authorList>
    </citation>
    <scope>NUCLEOTIDE SEQUENCE</scope>
    <source>
        <strain evidence="1">CBS 116435</strain>
    </source>
</reference>